<name>A0ACC2JZQ3_9PEZI</name>
<proteinExistence type="predicted"/>
<evidence type="ECO:0000313" key="2">
    <source>
        <dbReference type="Proteomes" id="UP001153332"/>
    </source>
</evidence>
<organism evidence="1 2">
    <name type="scientific">Lasiodiplodia mahajangana</name>
    <dbReference type="NCBI Taxonomy" id="1108764"/>
    <lineage>
        <taxon>Eukaryota</taxon>
        <taxon>Fungi</taxon>
        <taxon>Dikarya</taxon>
        <taxon>Ascomycota</taxon>
        <taxon>Pezizomycotina</taxon>
        <taxon>Dothideomycetes</taxon>
        <taxon>Dothideomycetes incertae sedis</taxon>
        <taxon>Botryosphaeriales</taxon>
        <taxon>Botryosphaeriaceae</taxon>
        <taxon>Lasiodiplodia</taxon>
    </lineage>
</organism>
<sequence>MASPKIEFRNVPADAIPEAEEVATWLRGGEADFQIVEGILKELPGDQTRPSESRIVAIHFEQPTIVPYEQGWMMEFIPVHTVKGPVQVGGQELSPNSYVHLTTEVRVTGDFYVILLMSKP</sequence>
<comment type="caution">
    <text evidence="1">The sequence shown here is derived from an EMBL/GenBank/DDBJ whole genome shotgun (WGS) entry which is preliminary data.</text>
</comment>
<reference evidence="1" key="1">
    <citation type="submission" date="2022-12" db="EMBL/GenBank/DDBJ databases">
        <title>Genome Sequence of Lasiodiplodia mahajangana.</title>
        <authorList>
            <person name="Buettner E."/>
        </authorList>
    </citation>
    <scope>NUCLEOTIDE SEQUENCE</scope>
    <source>
        <strain evidence="1">VT137</strain>
    </source>
</reference>
<protein>
    <submittedName>
        <fullName evidence="1">Uncharacterized protein</fullName>
    </submittedName>
</protein>
<accession>A0ACC2JZQ3</accession>
<keyword evidence="2" id="KW-1185">Reference proteome</keyword>
<gene>
    <name evidence="1" type="ORF">O1611_g728</name>
</gene>
<evidence type="ECO:0000313" key="1">
    <source>
        <dbReference type="EMBL" id="KAJ8132895.1"/>
    </source>
</evidence>
<dbReference type="EMBL" id="JAPUUL010000070">
    <property type="protein sequence ID" value="KAJ8132895.1"/>
    <property type="molecule type" value="Genomic_DNA"/>
</dbReference>
<dbReference type="Proteomes" id="UP001153332">
    <property type="component" value="Unassembled WGS sequence"/>
</dbReference>